<evidence type="ECO:0000313" key="1">
    <source>
        <dbReference type="EMBL" id="MCY1719081.1"/>
    </source>
</evidence>
<dbReference type="Proteomes" id="UP001145087">
    <property type="component" value="Unassembled WGS sequence"/>
</dbReference>
<name>A0A9X3F511_9BACT</name>
<gene>
    <name evidence="1" type="ORF">OU798_01920</name>
</gene>
<comment type="caution">
    <text evidence="1">The sequence shown here is derived from an EMBL/GenBank/DDBJ whole genome shotgun (WGS) entry which is preliminary data.</text>
</comment>
<proteinExistence type="predicted"/>
<dbReference type="InterPro" id="IPR036390">
    <property type="entry name" value="WH_DNA-bd_sf"/>
</dbReference>
<dbReference type="SUPFAM" id="SSF46785">
    <property type="entry name" value="Winged helix' DNA-binding domain"/>
    <property type="match status" value="1"/>
</dbReference>
<dbReference type="Gene3D" id="1.10.10.10">
    <property type="entry name" value="Winged helix-like DNA-binding domain superfamily/Winged helix DNA-binding domain"/>
    <property type="match status" value="1"/>
</dbReference>
<dbReference type="Gene3D" id="3.30.460.10">
    <property type="entry name" value="Beta Polymerase, domain 2"/>
    <property type="match status" value="1"/>
</dbReference>
<evidence type="ECO:0000313" key="2">
    <source>
        <dbReference type="Proteomes" id="UP001145087"/>
    </source>
</evidence>
<dbReference type="InterPro" id="IPR036388">
    <property type="entry name" value="WH-like_DNA-bd_sf"/>
</dbReference>
<accession>A0A9X3F511</accession>
<dbReference type="AlphaFoldDB" id="A0A9X3F511"/>
<dbReference type="RefSeq" id="WP_343331418.1">
    <property type="nucleotide sequence ID" value="NZ_JAPOHD010000005.1"/>
</dbReference>
<keyword evidence="2" id="KW-1185">Reference proteome</keyword>
<evidence type="ECO:0008006" key="3">
    <source>
        <dbReference type="Google" id="ProtNLM"/>
    </source>
</evidence>
<dbReference type="EMBL" id="JAPOHD010000005">
    <property type="protein sequence ID" value="MCY1719081.1"/>
    <property type="molecule type" value="Genomic_DNA"/>
</dbReference>
<organism evidence="1 2">
    <name type="scientific">Draconibacterium aestuarii</name>
    <dbReference type="NCBI Taxonomy" id="2998507"/>
    <lineage>
        <taxon>Bacteria</taxon>
        <taxon>Pseudomonadati</taxon>
        <taxon>Bacteroidota</taxon>
        <taxon>Bacteroidia</taxon>
        <taxon>Marinilabiliales</taxon>
        <taxon>Prolixibacteraceae</taxon>
        <taxon>Draconibacterium</taxon>
    </lineage>
</organism>
<reference evidence="1" key="1">
    <citation type="submission" date="2022-11" db="EMBL/GenBank/DDBJ databases">
        <title>Marilongibacter aestuarii gen. nov., sp. nov., isolated from tidal flat sediment.</title>
        <authorList>
            <person name="Jiayan W."/>
        </authorList>
    </citation>
    <scope>NUCLEOTIDE SEQUENCE</scope>
    <source>
        <strain evidence="1">Z1-6</strain>
    </source>
</reference>
<sequence length="173" mass="19834">MLNSLITNKTRLKLLLKFFLNSETTSYLRNLESEFGESTNAIRIELNRLEAAKLLTSNFQGNKKYFRANVAHPLYNELNSILRKTVGLDKIVQEIAENIGNLYEAYLIGDLATGKESKVIDLLLIGNSVDNQYVASLTQDIEKLVTRKIRFLILENQEKDSFLQKHTALLLWK</sequence>
<dbReference type="InterPro" id="IPR043519">
    <property type="entry name" value="NT_sf"/>
</dbReference>
<protein>
    <recommendedName>
        <fullName evidence="3">Transcriptional regulator</fullName>
    </recommendedName>
</protein>